<proteinExistence type="predicted"/>
<name>A0AA44XPQ3_ACIBA</name>
<gene>
    <name evidence="1" type="ORF">CV954_012815</name>
</gene>
<dbReference type="EMBL" id="PHJU02000027">
    <property type="protein sequence ID" value="PQL82450.1"/>
    <property type="molecule type" value="Genomic_DNA"/>
</dbReference>
<comment type="caution">
    <text evidence="1">The sequence shown here is derived from an EMBL/GenBank/DDBJ whole genome shotgun (WGS) entry which is preliminary data.</text>
</comment>
<accession>A0AA44XPQ3</accession>
<dbReference type="RefSeq" id="WP_000617868.1">
    <property type="nucleotide sequence ID" value="NZ_PHJU02000027.1"/>
</dbReference>
<evidence type="ECO:0000313" key="1">
    <source>
        <dbReference type="EMBL" id="PQL82450.1"/>
    </source>
</evidence>
<dbReference type="Proteomes" id="UP000233757">
    <property type="component" value="Unassembled WGS sequence"/>
</dbReference>
<evidence type="ECO:0000313" key="2">
    <source>
        <dbReference type="Proteomes" id="UP000233757"/>
    </source>
</evidence>
<organism evidence="1 2">
    <name type="scientific">Acinetobacter baumannii</name>
    <dbReference type="NCBI Taxonomy" id="470"/>
    <lineage>
        <taxon>Bacteria</taxon>
        <taxon>Pseudomonadati</taxon>
        <taxon>Pseudomonadota</taxon>
        <taxon>Gammaproteobacteria</taxon>
        <taxon>Moraxellales</taxon>
        <taxon>Moraxellaceae</taxon>
        <taxon>Acinetobacter</taxon>
        <taxon>Acinetobacter calcoaceticus/baumannii complex</taxon>
    </lineage>
</organism>
<reference evidence="1 2" key="1">
    <citation type="submission" date="2018-02" db="EMBL/GenBank/DDBJ databases">
        <title>Acinetobacter baumanii whole genome sequence.</title>
        <authorList>
            <person name="Qasim Z.J."/>
        </authorList>
    </citation>
    <scope>NUCLEOTIDE SEQUENCE [LARGE SCALE GENOMIC DNA]</scope>
    <source>
        <strain evidence="1 2">ZQ8</strain>
    </source>
</reference>
<dbReference type="AlphaFoldDB" id="A0AA44XPQ3"/>
<sequence>MIRFRRMKIAVTADQPLKAICRVLESMGYKRIFGACVESKVKTIESYADGTFDTWVFEDDYDTTLADLNIKNAKNYFIPLSSIEPQQLYASGLTSWGLDEIKGFKEDGYTFWSYPDDVFIGDTVILSSLENLKELKIETSS</sequence>
<protein>
    <submittedName>
        <fullName evidence="1">Uncharacterized protein</fullName>
    </submittedName>
</protein>